<feature type="compositionally biased region" description="Low complexity" evidence="1">
    <location>
        <begin position="9"/>
        <end position="22"/>
    </location>
</feature>
<feature type="region of interest" description="Disordered" evidence="1">
    <location>
        <begin position="1"/>
        <end position="62"/>
    </location>
</feature>
<feature type="compositionally biased region" description="Low complexity" evidence="1">
    <location>
        <begin position="178"/>
        <end position="192"/>
    </location>
</feature>
<dbReference type="InterPro" id="IPR036181">
    <property type="entry name" value="MIT_dom_sf"/>
</dbReference>
<dbReference type="SUPFAM" id="SSF116846">
    <property type="entry name" value="MIT domain"/>
    <property type="match status" value="1"/>
</dbReference>
<feature type="compositionally biased region" description="Polar residues" evidence="1">
    <location>
        <begin position="23"/>
        <end position="56"/>
    </location>
</feature>
<dbReference type="Proteomes" id="UP000663860">
    <property type="component" value="Unassembled WGS sequence"/>
</dbReference>
<evidence type="ECO:0000256" key="1">
    <source>
        <dbReference type="SAM" id="MobiDB-lite"/>
    </source>
</evidence>
<gene>
    <name evidence="3" type="ORF">IZO911_LOCUS27584</name>
    <name evidence="4" type="ORF">KXQ929_LOCUS15420</name>
</gene>
<dbReference type="EMBL" id="CAJNOE010000377">
    <property type="protein sequence ID" value="CAF1183082.1"/>
    <property type="molecule type" value="Genomic_DNA"/>
</dbReference>
<dbReference type="Gene3D" id="1.20.58.80">
    <property type="entry name" value="Phosphotransferase system, lactose/cellobiose-type IIA subunit"/>
    <property type="match status" value="1"/>
</dbReference>
<evidence type="ECO:0000313" key="3">
    <source>
        <dbReference type="EMBL" id="CAF1183082.1"/>
    </source>
</evidence>
<accession>A0A818ZNB2</accession>
<name>A0A818ZNB2_9BILA</name>
<dbReference type="EMBL" id="CAJOBB010000895">
    <property type="protein sequence ID" value="CAF3771995.1"/>
    <property type="molecule type" value="Genomic_DNA"/>
</dbReference>
<sequence>MINNDNENSTDTVTTKSTTISSYENNSSMSPTVSLSNPTGEEQPVQQNTDNDQNNGAIEKESQDNQLAIIQNEQEEDGQEQQGEGEDDEFIRITAAHQMLTEAQTYDEQKNFPAALHLYRICVDLLLEELMFTEGTDQSRVYLREKCTAIMDRIDLLKTMLEPIPPAPLEAITEATTTTTTTLDEQTTNPPTNELNSLHLS</sequence>
<dbReference type="InterPro" id="IPR007330">
    <property type="entry name" value="MIT_dom"/>
</dbReference>
<feature type="region of interest" description="Disordered" evidence="1">
    <location>
        <begin position="178"/>
        <end position="201"/>
    </location>
</feature>
<dbReference type="Proteomes" id="UP000663868">
    <property type="component" value="Unassembled WGS sequence"/>
</dbReference>
<dbReference type="Pfam" id="PF04212">
    <property type="entry name" value="MIT"/>
    <property type="match status" value="1"/>
</dbReference>
<dbReference type="AlphaFoldDB" id="A0A818ZNB2"/>
<reference evidence="4" key="1">
    <citation type="submission" date="2021-02" db="EMBL/GenBank/DDBJ databases">
        <authorList>
            <person name="Nowell W R."/>
        </authorList>
    </citation>
    <scope>NUCLEOTIDE SEQUENCE</scope>
</reference>
<feature type="domain" description="MIT" evidence="2">
    <location>
        <begin position="94"/>
        <end position="158"/>
    </location>
</feature>
<comment type="caution">
    <text evidence="4">The sequence shown here is derived from an EMBL/GenBank/DDBJ whole genome shotgun (WGS) entry which is preliminary data.</text>
</comment>
<protein>
    <recommendedName>
        <fullName evidence="2">MIT domain-containing protein</fullName>
    </recommendedName>
</protein>
<evidence type="ECO:0000259" key="2">
    <source>
        <dbReference type="Pfam" id="PF04212"/>
    </source>
</evidence>
<evidence type="ECO:0000313" key="5">
    <source>
        <dbReference type="Proteomes" id="UP000663868"/>
    </source>
</evidence>
<proteinExistence type="predicted"/>
<evidence type="ECO:0000313" key="4">
    <source>
        <dbReference type="EMBL" id="CAF3771995.1"/>
    </source>
</evidence>
<organism evidence="4 5">
    <name type="scientific">Adineta steineri</name>
    <dbReference type="NCBI Taxonomy" id="433720"/>
    <lineage>
        <taxon>Eukaryota</taxon>
        <taxon>Metazoa</taxon>
        <taxon>Spiralia</taxon>
        <taxon>Gnathifera</taxon>
        <taxon>Rotifera</taxon>
        <taxon>Eurotatoria</taxon>
        <taxon>Bdelloidea</taxon>
        <taxon>Adinetida</taxon>
        <taxon>Adinetidae</taxon>
        <taxon>Adineta</taxon>
    </lineage>
</organism>